<dbReference type="HOGENOM" id="CLU_106580_0_0_6"/>
<reference evidence="2 3" key="1">
    <citation type="journal article" date="2010" name="Stand. Genomic Sci.">
        <title>Complete genome sequence of Ferrimonas balearica type strain (PAT).</title>
        <authorList>
            <person name="Nolan M."/>
            <person name="Sikorski J."/>
            <person name="Davenport K."/>
            <person name="Lucas S."/>
            <person name="Glavina Del Rio T."/>
            <person name="Tice H."/>
            <person name="Cheng J."/>
            <person name="Goodwin L."/>
            <person name="Pitluck S."/>
            <person name="Liolios K."/>
            <person name="Ivanova N."/>
            <person name="Mavromatis K."/>
            <person name="Ovchinnikova G."/>
            <person name="Pati A."/>
            <person name="Chen A."/>
            <person name="Palaniappan K."/>
            <person name="Land M."/>
            <person name="Hauser L."/>
            <person name="Chang Y."/>
            <person name="Jeffries C."/>
            <person name="Tapia R."/>
            <person name="Brettin T."/>
            <person name="Detter J."/>
            <person name="Han C."/>
            <person name="Yasawong M."/>
            <person name="Rohde M."/>
            <person name="Tindall B."/>
            <person name="Goker M."/>
            <person name="Woyke T."/>
            <person name="Bristow J."/>
            <person name="Eisen J."/>
            <person name="Markowitz V."/>
            <person name="Hugenholtz P."/>
            <person name="Kyrpides N."/>
            <person name="Klenk H."/>
            <person name="Lapidus A."/>
        </authorList>
    </citation>
    <scope>NUCLEOTIDE SEQUENCE [LARGE SCALE GENOMIC DNA]</scope>
    <source>
        <strain evidence="3">DSM 9799 / CCM 4581 / KCTC 23876 / PAT</strain>
    </source>
</reference>
<keyword evidence="1" id="KW-0732">Signal</keyword>
<keyword evidence="3" id="KW-1185">Reference proteome</keyword>
<feature type="signal peptide" evidence="1">
    <location>
        <begin position="1"/>
        <end position="20"/>
    </location>
</feature>
<name>E1ST70_FERBD</name>
<evidence type="ECO:0008006" key="4">
    <source>
        <dbReference type="Google" id="ProtNLM"/>
    </source>
</evidence>
<dbReference type="eggNOG" id="ENOG502Z8T7">
    <property type="taxonomic scope" value="Bacteria"/>
</dbReference>
<dbReference type="AlphaFoldDB" id="E1ST70"/>
<organism evidence="2 3">
    <name type="scientific">Ferrimonas balearica (strain DSM 9799 / CCM 4581 / KCTC 23876 / PAT)</name>
    <dbReference type="NCBI Taxonomy" id="550540"/>
    <lineage>
        <taxon>Bacteria</taxon>
        <taxon>Pseudomonadati</taxon>
        <taxon>Pseudomonadota</taxon>
        <taxon>Gammaproteobacteria</taxon>
        <taxon>Alteromonadales</taxon>
        <taxon>Ferrimonadaceae</taxon>
        <taxon>Ferrimonas</taxon>
    </lineage>
</organism>
<gene>
    <name evidence="2" type="ordered locus">Fbal_1914</name>
</gene>
<dbReference type="RefSeq" id="WP_013345423.1">
    <property type="nucleotide sequence ID" value="NC_014541.1"/>
</dbReference>
<dbReference type="Proteomes" id="UP000006683">
    <property type="component" value="Chromosome"/>
</dbReference>
<evidence type="ECO:0000256" key="1">
    <source>
        <dbReference type="SAM" id="SignalP"/>
    </source>
</evidence>
<accession>E1ST70</accession>
<evidence type="ECO:0000313" key="2">
    <source>
        <dbReference type="EMBL" id="ADN76117.1"/>
    </source>
</evidence>
<dbReference type="OrthoDB" id="6402179at2"/>
<protein>
    <recommendedName>
        <fullName evidence="4">DUF2987 domain-containing protein</fullName>
    </recommendedName>
</protein>
<dbReference type="GeneID" id="67182126"/>
<dbReference type="KEGG" id="fbl:Fbal_1914"/>
<dbReference type="EMBL" id="CP002209">
    <property type="protein sequence ID" value="ADN76117.1"/>
    <property type="molecule type" value="Genomic_DNA"/>
</dbReference>
<sequence length="207" mass="23337">MKQWTVVAALSAALSLPVQALNLEYGGFYDRLKIVNKADYPLVSMAFYLNHREHRQPCQINGGVIVDRGNELPLVVGPRQELLVPFDAELKDHKAVLSLDVVDESQCDFAMQLRYSDTAQQRFTDRDWKAMVSQFDGVLKRFAGFPFRWLQPDVSGVVVKLAEGSVMVPAKWVADQDGRVTILLSELNGEAVQFSLPPVWISPYIER</sequence>
<feature type="chain" id="PRO_5003151722" description="DUF2987 domain-containing protein" evidence="1">
    <location>
        <begin position="21"/>
        <end position="207"/>
    </location>
</feature>
<dbReference type="Pfam" id="PF11205">
    <property type="entry name" value="DUF2987"/>
    <property type="match status" value="1"/>
</dbReference>
<proteinExistence type="predicted"/>
<dbReference type="InterPro" id="IPR021370">
    <property type="entry name" value="DUF2987"/>
</dbReference>
<evidence type="ECO:0000313" key="3">
    <source>
        <dbReference type="Proteomes" id="UP000006683"/>
    </source>
</evidence>
<dbReference type="STRING" id="550540.Fbal_1914"/>